<feature type="domain" description="FlgD/Vpr Ig-like" evidence="7">
    <location>
        <begin position="105"/>
        <end position="181"/>
    </location>
</feature>
<keyword evidence="9" id="KW-0969">Cilium</keyword>
<feature type="region of interest" description="Disordered" evidence="6">
    <location>
        <begin position="1"/>
        <end position="22"/>
    </location>
</feature>
<keyword evidence="9" id="KW-0966">Cell projection</keyword>
<dbReference type="Gene3D" id="2.30.30.910">
    <property type="match status" value="1"/>
</dbReference>
<evidence type="ECO:0000256" key="5">
    <source>
        <dbReference type="RuleBase" id="RU362076"/>
    </source>
</evidence>
<dbReference type="OrthoDB" id="9785233at2"/>
<dbReference type="RefSeq" id="WP_020041747.1">
    <property type="nucleotide sequence ID" value="NZ_KE557281.1"/>
</dbReference>
<dbReference type="Pfam" id="PF03963">
    <property type="entry name" value="FlgD"/>
    <property type="match status" value="1"/>
</dbReference>
<dbReference type="Pfam" id="PF13860">
    <property type="entry name" value="FlgD_ig"/>
    <property type="match status" value="1"/>
</dbReference>
<feature type="domain" description="FlgD Tudor-like" evidence="8">
    <location>
        <begin position="87"/>
        <end position="221"/>
    </location>
</feature>
<evidence type="ECO:0000313" key="9">
    <source>
        <dbReference type="EMBL" id="EPX78046.1"/>
    </source>
</evidence>
<accession>S9Q9K9</accession>
<keyword evidence="9" id="KW-0282">Flagellum</keyword>
<comment type="function">
    <text evidence="4 5">Required for flagellar hook formation. May act as a scaffolding protein.</text>
</comment>
<evidence type="ECO:0000256" key="6">
    <source>
        <dbReference type="SAM" id="MobiDB-lite"/>
    </source>
</evidence>
<keyword evidence="10" id="KW-1185">Reference proteome</keyword>
<dbReference type="InterPro" id="IPR025965">
    <property type="entry name" value="FlgD/Vpr_Ig-like"/>
</dbReference>
<sequence length="225" mass="24239">MDAITQNTSGQPAQATTKSEQAANKLDADFENFLSLLTAQLQNQDPLEPTDSTKFVQQLAQLSQVEQSVQTNSNLENILSKLSASTSLSDVSLIDKSVEIRGDRFRVEDGNAEEAQFSLTGAADDNVEVHVTDAEGNRVRTLNMGNVTPGTETSISWDGKNDNGNTVADGTYSFSVNATDANDEKVSYDTYVTSKVNEVTFVDGMSKLRLANGEEVPSSAIWSVS</sequence>
<evidence type="ECO:0000256" key="3">
    <source>
        <dbReference type="ARBA" id="ARBA00022795"/>
    </source>
</evidence>
<dbReference type="STRING" id="1123237.Salmuc_03368"/>
<gene>
    <name evidence="9" type="ORF">Salmuc_03368</name>
</gene>
<dbReference type="Pfam" id="PF13861">
    <property type="entry name" value="FLgD_tudor"/>
    <property type="match status" value="1"/>
</dbReference>
<comment type="similarity">
    <text evidence="1 5">Belongs to the FlgD family.</text>
</comment>
<comment type="caution">
    <text evidence="9">The sequence shown here is derived from an EMBL/GenBank/DDBJ whole genome shotgun (WGS) entry which is preliminary data.</text>
</comment>
<dbReference type="InterPro" id="IPR025963">
    <property type="entry name" value="FLgD_Tudor"/>
</dbReference>
<organism evidence="9 10">
    <name type="scientific">Salipiger mucosus DSM 16094</name>
    <dbReference type="NCBI Taxonomy" id="1123237"/>
    <lineage>
        <taxon>Bacteria</taxon>
        <taxon>Pseudomonadati</taxon>
        <taxon>Pseudomonadota</taxon>
        <taxon>Alphaproteobacteria</taxon>
        <taxon>Rhodobacterales</taxon>
        <taxon>Roseobacteraceae</taxon>
        <taxon>Salipiger</taxon>
    </lineage>
</organism>
<protein>
    <recommendedName>
        <fullName evidence="2 5">Basal-body rod modification protein FlgD</fullName>
    </recommendedName>
</protein>
<dbReference type="EMBL" id="APVH01000042">
    <property type="protein sequence ID" value="EPX78046.1"/>
    <property type="molecule type" value="Genomic_DNA"/>
</dbReference>
<dbReference type="GO" id="GO:0044781">
    <property type="term" value="P:bacterial-type flagellum organization"/>
    <property type="evidence" value="ECO:0007669"/>
    <property type="project" value="UniProtKB-UniRule"/>
</dbReference>
<evidence type="ECO:0000259" key="8">
    <source>
        <dbReference type="Pfam" id="PF13861"/>
    </source>
</evidence>
<name>S9Q9K9_9RHOB</name>
<dbReference type="Proteomes" id="UP000015347">
    <property type="component" value="Unassembled WGS sequence"/>
</dbReference>
<dbReference type="HOGENOM" id="CLU_047535_0_1_5"/>
<evidence type="ECO:0000259" key="7">
    <source>
        <dbReference type="Pfam" id="PF13860"/>
    </source>
</evidence>
<reference evidence="10" key="1">
    <citation type="journal article" date="2014" name="Stand. Genomic Sci.">
        <title>Genome sequence of the exopolysaccharide-producing Salipiger mucosus type strain (DSM 16094(T)), a moderately halophilic member of the Roseobacter clade.</title>
        <authorList>
            <person name="Riedel T."/>
            <person name="Spring S."/>
            <person name="Fiebig A."/>
            <person name="Petersen J."/>
            <person name="Kyrpides N.C."/>
            <person name="Goker M."/>
            <person name="Klenk H.P."/>
        </authorList>
    </citation>
    <scope>NUCLEOTIDE SEQUENCE [LARGE SCALE GENOMIC DNA]</scope>
    <source>
        <strain evidence="10">DSM 16094</strain>
    </source>
</reference>
<dbReference type="Gene3D" id="2.60.40.4070">
    <property type="match status" value="1"/>
</dbReference>
<dbReference type="InterPro" id="IPR005648">
    <property type="entry name" value="FlgD"/>
</dbReference>
<proteinExistence type="inferred from homology"/>
<dbReference type="eggNOG" id="COG1843">
    <property type="taxonomic scope" value="Bacteria"/>
</dbReference>
<evidence type="ECO:0000313" key="10">
    <source>
        <dbReference type="Proteomes" id="UP000015347"/>
    </source>
</evidence>
<evidence type="ECO:0000256" key="1">
    <source>
        <dbReference type="ARBA" id="ARBA00010577"/>
    </source>
</evidence>
<dbReference type="AlphaFoldDB" id="S9Q9K9"/>
<keyword evidence="3 5" id="KW-1005">Bacterial flagellum biogenesis</keyword>
<evidence type="ECO:0000256" key="2">
    <source>
        <dbReference type="ARBA" id="ARBA00016013"/>
    </source>
</evidence>
<evidence type="ECO:0000256" key="4">
    <source>
        <dbReference type="ARBA" id="ARBA00024746"/>
    </source>
</evidence>